<accession>A0A090QZJ0</accession>
<reference evidence="1 2" key="1">
    <citation type="journal article" date="2014" name="Genome Announc.">
        <title>Draft Genome Sequences of Two Vibrionaceae Species, Vibrio ponticus C121 and Photobacterium aphoticum C119, Isolated as Coral Reef Microbiota.</title>
        <authorList>
            <person name="Al-saari N."/>
            <person name="Meirelles P.M."/>
            <person name="Mino S."/>
            <person name="Suda W."/>
            <person name="Oshima K."/>
            <person name="Hattori M."/>
            <person name="Ohkuma M."/>
            <person name="Thompson F.L."/>
            <person name="Gomez-Gil B."/>
            <person name="Sawabe T."/>
            <person name="Sawabe T."/>
        </authorList>
    </citation>
    <scope>NUCLEOTIDE SEQUENCE [LARGE SCALE GENOMIC DNA]</scope>
    <source>
        <strain evidence="1 2">JCM 19237</strain>
    </source>
</reference>
<evidence type="ECO:0000313" key="2">
    <source>
        <dbReference type="Proteomes" id="UP000029227"/>
    </source>
</evidence>
<evidence type="ECO:0000313" key="1">
    <source>
        <dbReference type="EMBL" id="GAL08311.1"/>
    </source>
</evidence>
<proteinExistence type="predicted"/>
<dbReference type="AlphaFoldDB" id="A0A090QZJ0"/>
<organism evidence="1 2">
    <name type="scientific">Photobacterium aphoticum</name>
    <dbReference type="NCBI Taxonomy" id="754436"/>
    <lineage>
        <taxon>Bacteria</taxon>
        <taxon>Pseudomonadati</taxon>
        <taxon>Pseudomonadota</taxon>
        <taxon>Gammaproteobacteria</taxon>
        <taxon>Vibrionales</taxon>
        <taxon>Vibrionaceae</taxon>
        <taxon>Photobacterium</taxon>
    </lineage>
</organism>
<name>A0A090QZJ0_9GAMM</name>
<comment type="caution">
    <text evidence="1">The sequence shown here is derived from an EMBL/GenBank/DDBJ whole genome shotgun (WGS) entry which is preliminary data.</text>
</comment>
<sequence length="80" mass="9289">MWLDEEDVPAYLKIAGDMKRYEYRLTALKPWQPTHTRQLMDWKRFLSTDYADVADDAVDDPFLAQVIAAGYVYAAGAHRH</sequence>
<dbReference type="Proteomes" id="UP000029227">
    <property type="component" value="Unassembled WGS sequence"/>
</dbReference>
<dbReference type="EMBL" id="BBMN01000024">
    <property type="protein sequence ID" value="GAL08311.1"/>
    <property type="molecule type" value="Genomic_DNA"/>
</dbReference>
<dbReference type="STRING" id="754436.JCM19237_2865"/>
<gene>
    <name evidence="1" type="ORF">JCM19237_2865</name>
</gene>
<protein>
    <submittedName>
        <fullName evidence="1">Uncharacterized protein</fullName>
    </submittedName>
</protein>